<evidence type="ECO:0000313" key="2">
    <source>
        <dbReference type="Proteomes" id="UP001161757"/>
    </source>
</evidence>
<dbReference type="EMBL" id="JAJGCB010000001">
    <property type="protein sequence ID" value="KAJ8995605.1"/>
    <property type="molecule type" value="Genomic_DNA"/>
</dbReference>
<comment type="caution">
    <text evidence="1">The sequence shown here is derived from an EMBL/GenBank/DDBJ whole genome shotgun (WGS) entry which is preliminary data.</text>
</comment>
<name>A0AAN6F4S5_EXODE</name>
<protein>
    <submittedName>
        <fullName evidence="1">Uncharacterized protein</fullName>
    </submittedName>
</protein>
<evidence type="ECO:0000313" key="1">
    <source>
        <dbReference type="EMBL" id="KAJ8995605.1"/>
    </source>
</evidence>
<proteinExistence type="predicted"/>
<gene>
    <name evidence="1" type="ORF">HRR80_000370</name>
</gene>
<sequence length="181" mass="20778">MPSTQRTRNQAINNMLSHLERLAVIVRVGTAVLYLESMNHVDKYIEKQEGDFAAEVAFDELKKWTGEALWTLDSAETYEKANGIDDGTVWDPAKMALPMVQATQASGKAWLDFVKAWAAYFERSNRITQMERSQRRARMDQTIRTLEESLEVIQELYIQWLNEPGTNFHMTVIVPAPNPRS</sequence>
<reference evidence="1" key="1">
    <citation type="submission" date="2023-01" db="EMBL/GenBank/DDBJ databases">
        <title>Exophiala dermititidis isolated from Cystic Fibrosis Patient.</title>
        <authorList>
            <person name="Kurbessoian T."/>
            <person name="Crocker A."/>
            <person name="Murante D."/>
            <person name="Hogan D.A."/>
            <person name="Stajich J.E."/>
        </authorList>
    </citation>
    <scope>NUCLEOTIDE SEQUENCE</scope>
    <source>
        <strain evidence="1">Ex8</strain>
    </source>
</reference>
<organism evidence="1 2">
    <name type="scientific">Exophiala dermatitidis</name>
    <name type="common">Black yeast-like fungus</name>
    <name type="synonym">Wangiella dermatitidis</name>
    <dbReference type="NCBI Taxonomy" id="5970"/>
    <lineage>
        <taxon>Eukaryota</taxon>
        <taxon>Fungi</taxon>
        <taxon>Dikarya</taxon>
        <taxon>Ascomycota</taxon>
        <taxon>Pezizomycotina</taxon>
        <taxon>Eurotiomycetes</taxon>
        <taxon>Chaetothyriomycetidae</taxon>
        <taxon>Chaetothyriales</taxon>
        <taxon>Herpotrichiellaceae</taxon>
        <taxon>Exophiala</taxon>
    </lineage>
</organism>
<dbReference type="AlphaFoldDB" id="A0AAN6F4S5"/>
<dbReference type="Proteomes" id="UP001161757">
    <property type="component" value="Unassembled WGS sequence"/>
</dbReference>
<accession>A0AAN6F4S5</accession>